<evidence type="ECO:0000256" key="3">
    <source>
        <dbReference type="ARBA" id="ARBA00023204"/>
    </source>
</evidence>
<keyword evidence="2" id="KW-0378">Hydrolase</keyword>
<keyword evidence="3" id="KW-0234">DNA repair</keyword>
<dbReference type="GO" id="GO:0006281">
    <property type="term" value="P:DNA repair"/>
    <property type="evidence" value="ECO:0007669"/>
    <property type="project" value="UniProtKB-KW"/>
</dbReference>
<dbReference type="Proteomes" id="UP000548476">
    <property type="component" value="Unassembled WGS sequence"/>
</dbReference>
<reference evidence="5 6" key="1">
    <citation type="submission" date="2020-08" db="EMBL/GenBank/DDBJ databases">
        <title>Genomic Encyclopedia of Type Strains, Phase IV (KMG-IV): sequencing the most valuable type-strain genomes for metagenomic binning, comparative biology and taxonomic classification.</title>
        <authorList>
            <person name="Goeker M."/>
        </authorList>
    </citation>
    <scope>NUCLEOTIDE SEQUENCE [LARGE SCALE GENOMIC DNA]</scope>
    <source>
        <strain evidence="5 6">YIM 65646</strain>
    </source>
</reference>
<evidence type="ECO:0000256" key="2">
    <source>
        <dbReference type="ARBA" id="ARBA00022806"/>
    </source>
</evidence>
<dbReference type="InterPro" id="IPR038726">
    <property type="entry name" value="PDDEXK_AddAB-type"/>
</dbReference>
<dbReference type="AlphaFoldDB" id="A0A841FLW5"/>
<keyword evidence="2" id="KW-0067">ATP-binding</keyword>
<dbReference type="RefSeq" id="WP_184785867.1">
    <property type="nucleotide sequence ID" value="NZ_BONT01000020.1"/>
</dbReference>
<dbReference type="GO" id="GO:0004386">
    <property type="term" value="F:helicase activity"/>
    <property type="evidence" value="ECO:0007669"/>
    <property type="project" value="UniProtKB-KW"/>
</dbReference>
<comment type="caution">
    <text evidence="5">The sequence shown here is derived from an EMBL/GenBank/DDBJ whole genome shotgun (WGS) entry which is preliminary data.</text>
</comment>
<name>A0A841FLW5_9ACTN</name>
<accession>A0A841FLW5</accession>
<proteinExistence type="predicted"/>
<feature type="domain" description="PD-(D/E)XK endonuclease-like" evidence="4">
    <location>
        <begin position="266"/>
        <end position="503"/>
    </location>
</feature>
<evidence type="ECO:0000256" key="1">
    <source>
        <dbReference type="ARBA" id="ARBA00022763"/>
    </source>
</evidence>
<dbReference type="InterPro" id="IPR011604">
    <property type="entry name" value="PDDEXK-like_dom_sf"/>
</dbReference>
<evidence type="ECO:0000259" key="4">
    <source>
        <dbReference type="Pfam" id="PF12705"/>
    </source>
</evidence>
<keyword evidence="6" id="KW-1185">Reference proteome</keyword>
<keyword evidence="2" id="KW-0547">Nucleotide-binding</keyword>
<evidence type="ECO:0000313" key="6">
    <source>
        <dbReference type="Proteomes" id="UP000548476"/>
    </source>
</evidence>
<dbReference type="Pfam" id="PF12705">
    <property type="entry name" value="PDDEXK_1"/>
    <property type="match status" value="1"/>
</dbReference>
<sequence length="510" mass="57361">MTEKSLNLLRLSTREFGAETCPAHQRRRPESQLPKSGEPMLIGELHTAVKKRFINGETPPELVERMRRVRSLGPIERRWLCSAVARFPDPFIDGYRLTGFEQVAHVPLERRELYGWGLWAYTENYDAVRVYLPRYRAGGAPYPRERVLATAYLGAQGFPGTPPPYGTWYERPHQPRDIPRMPAQVEVAEYYADTGRLEILYRGSAEQTEREYLAHGARMSRLLRIEPLIRRPGGDCDRCVLIGDCSAVPKVPGLLGIKGNGKGRRTWSATNGRNFGACPRRDHLYRRNLPGMAPGTRELIGRAVDTVLDGLHRSSRACTAADLPASRAEWFRAGYELEPDASDVATAMLRQHLPRCPWLAGPSVRAARMDRTVTVYDPVADVVVHAQADLLYEEDGAWVWRELKTRERVWNGDPLQSHDALQLSLAVLLAGAGIDGRRVRRIELEQITVDERDLHPIPVDDADVLSRAREVVHAAVQDWYHDPTDAPTPGRACAFCQYRVICPDAAEGGT</sequence>
<gene>
    <name evidence="5" type="ORF">HNR73_000787</name>
</gene>
<protein>
    <recommendedName>
        <fullName evidence="4">PD-(D/E)XK endonuclease-like domain-containing protein</fullName>
    </recommendedName>
</protein>
<evidence type="ECO:0000313" key="5">
    <source>
        <dbReference type="EMBL" id="MBB6032940.1"/>
    </source>
</evidence>
<keyword evidence="2" id="KW-0347">Helicase</keyword>
<dbReference type="EMBL" id="JACHGT010000002">
    <property type="protein sequence ID" value="MBB6032940.1"/>
    <property type="molecule type" value="Genomic_DNA"/>
</dbReference>
<dbReference type="Gene3D" id="3.90.320.10">
    <property type="match status" value="1"/>
</dbReference>
<organism evidence="5 6">
    <name type="scientific">Phytomonospora endophytica</name>
    <dbReference type="NCBI Taxonomy" id="714109"/>
    <lineage>
        <taxon>Bacteria</taxon>
        <taxon>Bacillati</taxon>
        <taxon>Actinomycetota</taxon>
        <taxon>Actinomycetes</taxon>
        <taxon>Micromonosporales</taxon>
        <taxon>Micromonosporaceae</taxon>
        <taxon>Phytomonospora</taxon>
    </lineage>
</organism>
<keyword evidence="1" id="KW-0227">DNA damage</keyword>